<dbReference type="SUPFAM" id="SSF52058">
    <property type="entry name" value="L domain-like"/>
    <property type="match status" value="1"/>
</dbReference>
<keyword evidence="4" id="KW-1133">Transmembrane helix</keyword>
<dbReference type="InterPro" id="IPR025875">
    <property type="entry name" value="Leu-rich_rpt_4"/>
</dbReference>
<accession>A0A7R9AC09</accession>
<evidence type="ECO:0000259" key="5">
    <source>
        <dbReference type="Pfam" id="PF07714"/>
    </source>
</evidence>
<dbReference type="Proteomes" id="UP000677054">
    <property type="component" value="Unassembled WGS sequence"/>
</dbReference>
<evidence type="ECO:0000256" key="1">
    <source>
        <dbReference type="ARBA" id="ARBA00022614"/>
    </source>
</evidence>
<dbReference type="InterPro" id="IPR011009">
    <property type="entry name" value="Kinase-like_dom_sf"/>
</dbReference>
<reference evidence="6" key="1">
    <citation type="submission" date="2020-11" db="EMBL/GenBank/DDBJ databases">
        <authorList>
            <person name="Tran Van P."/>
        </authorList>
    </citation>
    <scope>NUCLEOTIDE SEQUENCE</scope>
</reference>
<dbReference type="Pfam" id="PF12799">
    <property type="entry name" value="LRR_4"/>
    <property type="match status" value="1"/>
</dbReference>
<feature type="transmembrane region" description="Helical" evidence="4">
    <location>
        <begin position="241"/>
        <end position="263"/>
    </location>
</feature>
<dbReference type="SUPFAM" id="SSF56112">
    <property type="entry name" value="Protein kinase-like (PK-like)"/>
    <property type="match status" value="1"/>
</dbReference>
<evidence type="ECO:0000256" key="3">
    <source>
        <dbReference type="ARBA" id="ARBA00022737"/>
    </source>
</evidence>
<gene>
    <name evidence="6" type="ORF">DSTB1V02_LOCUS11073</name>
</gene>
<proteinExistence type="predicted"/>
<dbReference type="Gene3D" id="3.80.10.10">
    <property type="entry name" value="Ribonuclease Inhibitor"/>
    <property type="match status" value="1"/>
</dbReference>
<keyword evidence="1" id="KW-0433">Leucine-rich repeat</keyword>
<evidence type="ECO:0000313" key="6">
    <source>
        <dbReference type="EMBL" id="CAD7251306.1"/>
    </source>
</evidence>
<dbReference type="SMART" id="SM00369">
    <property type="entry name" value="LRR_TYP"/>
    <property type="match status" value="5"/>
</dbReference>
<sequence>MMEFKIHKNTRPLKLPVEILGDLTLQSLWIGDTTVTSIQPALILPSEDRLVNFTLRDSRLKEFPFHIIQGLRSLQILWLRNNSLTSIPGLHSHSLEILDLAYNKIVAIEENGWHTPNLRELDIGFNPLSSLPSAVIKGLGKLEKFFCSGCNLGPTLLMGQMEFCSKTLKVVSLWENNISRLEPGALTGVNGETTVYLSRNNITLLEENAFRPILENMSLGDGLLYIECEIGRPDTSFTETAFIAAASLVVLLIVIIIIVCIFYNRLRKEQVRKIAFPKKDTERFRRGKPMNINPTVCLSEKADLLPYDKHWEFPAERLRLGDLMVILEYCRHGNLECFLRKYRSSFKNGIDHHTLNKFRIGKESLHFDAHRLPGGEHGQGMGTTIRKKVEISKEINLLVSFTYGDLVSWAYQISQGMEYLSSRKSCMLLPYAILNPAQGKMDDNDVQGKTCCKPEERKYSVVVEGITMILRDYHRSGSRMCSMNVFKRKYSDPFPNVIEF</sequence>
<dbReference type="InterPro" id="IPR001245">
    <property type="entry name" value="Ser-Thr/Tyr_kinase_cat_dom"/>
</dbReference>
<dbReference type="PROSITE" id="PS51450">
    <property type="entry name" value="LRR"/>
    <property type="match status" value="1"/>
</dbReference>
<dbReference type="GO" id="GO:0004672">
    <property type="term" value="F:protein kinase activity"/>
    <property type="evidence" value="ECO:0007669"/>
    <property type="project" value="InterPro"/>
</dbReference>
<dbReference type="Pfam" id="PF07714">
    <property type="entry name" value="PK_Tyr_Ser-Thr"/>
    <property type="match status" value="1"/>
</dbReference>
<dbReference type="InterPro" id="IPR032675">
    <property type="entry name" value="LRR_dom_sf"/>
</dbReference>
<dbReference type="InterPro" id="IPR003591">
    <property type="entry name" value="Leu-rich_rpt_typical-subtyp"/>
</dbReference>
<organism evidence="6">
    <name type="scientific">Darwinula stevensoni</name>
    <dbReference type="NCBI Taxonomy" id="69355"/>
    <lineage>
        <taxon>Eukaryota</taxon>
        <taxon>Metazoa</taxon>
        <taxon>Ecdysozoa</taxon>
        <taxon>Arthropoda</taxon>
        <taxon>Crustacea</taxon>
        <taxon>Oligostraca</taxon>
        <taxon>Ostracoda</taxon>
        <taxon>Podocopa</taxon>
        <taxon>Podocopida</taxon>
        <taxon>Darwinulocopina</taxon>
        <taxon>Darwinuloidea</taxon>
        <taxon>Darwinulidae</taxon>
        <taxon>Darwinula</taxon>
    </lineage>
</organism>
<keyword evidence="3" id="KW-0677">Repeat</keyword>
<dbReference type="EMBL" id="CAJPEV010003442">
    <property type="protein sequence ID" value="CAG0899762.1"/>
    <property type="molecule type" value="Genomic_DNA"/>
</dbReference>
<evidence type="ECO:0000256" key="4">
    <source>
        <dbReference type="SAM" id="Phobius"/>
    </source>
</evidence>
<dbReference type="OrthoDB" id="2325980at2759"/>
<dbReference type="EMBL" id="LR902959">
    <property type="protein sequence ID" value="CAD7251306.1"/>
    <property type="molecule type" value="Genomic_DNA"/>
</dbReference>
<keyword evidence="4" id="KW-0472">Membrane</keyword>
<keyword evidence="2" id="KW-0732">Signal</keyword>
<evidence type="ECO:0000256" key="2">
    <source>
        <dbReference type="ARBA" id="ARBA00022729"/>
    </source>
</evidence>
<dbReference type="InterPro" id="IPR050328">
    <property type="entry name" value="Dev_Immune_Receptor"/>
</dbReference>
<dbReference type="PANTHER" id="PTHR24373">
    <property type="entry name" value="SLIT RELATED LEUCINE-RICH REPEAT NEURONAL PROTEIN"/>
    <property type="match status" value="1"/>
</dbReference>
<evidence type="ECO:0000313" key="7">
    <source>
        <dbReference type="Proteomes" id="UP000677054"/>
    </source>
</evidence>
<dbReference type="InterPro" id="IPR001611">
    <property type="entry name" value="Leu-rich_rpt"/>
</dbReference>
<dbReference type="GO" id="GO:0005615">
    <property type="term" value="C:extracellular space"/>
    <property type="evidence" value="ECO:0007669"/>
    <property type="project" value="TreeGrafter"/>
</dbReference>
<dbReference type="AlphaFoldDB" id="A0A7R9AC09"/>
<dbReference type="Pfam" id="PF00560">
    <property type="entry name" value="LRR_1"/>
    <property type="match status" value="1"/>
</dbReference>
<dbReference type="PANTHER" id="PTHR24373:SF395">
    <property type="entry name" value="IG-LIKE DOMAIN-CONTAINING PROTEIN"/>
    <property type="match status" value="1"/>
</dbReference>
<dbReference type="Pfam" id="PF13855">
    <property type="entry name" value="LRR_8"/>
    <property type="match status" value="1"/>
</dbReference>
<name>A0A7R9AC09_9CRUS</name>
<keyword evidence="7" id="KW-1185">Reference proteome</keyword>
<keyword evidence="4" id="KW-0812">Transmembrane</keyword>
<feature type="domain" description="Serine-threonine/tyrosine-protein kinase catalytic" evidence="5">
    <location>
        <begin position="322"/>
        <end position="424"/>
    </location>
</feature>
<dbReference type="GO" id="GO:0031012">
    <property type="term" value="C:extracellular matrix"/>
    <property type="evidence" value="ECO:0007669"/>
    <property type="project" value="TreeGrafter"/>
</dbReference>
<protein>
    <recommendedName>
        <fullName evidence="5">Serine-threonine/tyrosine-protein kinase catalytic domain-containing protein</fullName>
    </recommendedName>
</protein>